<evidence type="ECO:0000313" key="3">
    <source>
        <dbReference type="EMBL" id="TWL20928.1"/>
    </source>
</evidence>
<dbReference type="AlphaFoldDB" id="A0A1Y0YG09"/>
<feature type="domain" description="AraC effector-binding" evidence="1">
    <location>
        <begin position="2"/>
        <end position="154"/>
    </location>
</feature>
<reference evidence="3 4" key="1">
    <citation type="submission" date="2019-06" db="EMBL/GenBank/DDBJ databases">
        <title>Genome sequence analysis of &gt;100 Bacillus licheniformis strains suggests intrinsic resistance to this species.</title>
        <authorList>
            <person name="Wels M."/>
            <person name="Siezen R.J."/>
            <person name="Johansen E."/>
            <person name="Stuer-Lauridsen B."/>
            <person name="Bjerre K."/>
            <person name="Nielsen B.K.K."/>
        </authorList>
    </citation>
    <scope>NUCLEOTIDE SEQUENCE [LARGE SCALE GENOMIC DNA]</scope>
    <source>
        <strain evidence="3 4">BAC-16736</strain>
    </source>
</reference>
<dbReference type="PANTHER" id="PTHR36444:SF2">
    <property type="entry name" value="TRANSCRIPTIONAL REGULATOR PROTEIN YOBU-RELATED"/>
    <property type="match status" value="1"/>
</dbReference>
<protein>
    <submittedName>
        <fullName evidence="2">AraC family transcriptional regulator</fullName>
    </submittedName>
</protein>
<evidence type="ECO:0000313" key="2">
    <source>
        <dbReference type="EMBL" id="QPR71279.1"/>
    </source>
</evidence>
<name>A0A1Y0YG09_BACLI</name>
<dbReference type="SMART" id="SM00871">
    <property type="entry name" value="AraC_E_bind"/>
    <property type="match status" value="1"/>
</dbReference>
<dbReference type="InterPro" id="IPR010499">
    <property type="entry name" value="AraC_E-bd"/>
</dbReference>
<dbReference type="Gene3D" id="3.20.80.10">
    <property type="entry name" value="Regulatory factor, effector binding domain"/>
    <property type="match status" value="1"/>
</dbReference>
<dbReference type="Proteomes" id="UP000595038">
    <property type="component" value="Chromosome"/>
</dbReference>
<dbReference type="InterPro" id="IPR053182">
    <property type="entry name" value="YobU-like_regulator"/>
</dbReference>
<dbReference type="Pfam" id="PF14526">
    <property type="entry name" value="Cass2"/>
    <property type="match status" value="1"/>
</dbReference>
<dbReference type="RefSeq" id="WP_003182549.1">
    <property type="nucleotide sequence ID" value="NZ_BEXU01000031.1"/>
</dbReference>
<dbReference type="Proteomes" id="UP000435910">
    <property type="component" value="Unassembled WGS sequence"/>
</dbReference>
<dbReference type="SUPFAM" id="SSF55136">
    <property type="entry name" value="Probable bacterial effector-binding domain"/>
    <property type="match status" value="1"/>
</dbReference>
<proteinExistence type="predicted"/>
<accession>A0A1Y0YG09</accession>
<dbReference type="PANTHER" id="PTHR36444">
    <property type="entry name" value="TRANSCRIPTIONAL REGULATOR PROTEIN YOBU-RELATED"/>
    <property type="match status" value="1"/>
</dbReference>
<dbReference type="GeneID" id="92861212"/>
<gene>
    <name evidence="3" type="ORF">CHCC16736_2212</name>
    <name evidence="2" type="ORF">I6G80_15715</name>
</gene>
<reference evidence="2 5" key="2">
    <citation type="submission" date="2020-12" db="EMBL/GenBank/DDBJ databases">
        <title>FDA dAtabase for Regulatory Grade micrObial Sequences (FDA-ARGOS): Supporting development and validation of Infectious Disease Dx tests.</title>
        <authorList>
            <person name="Nelson B."/>
            <person name="Plummer A."/>
            <person name="Tallon L."/>
            <person name="Sadzewicz L."/>
            <person name="Zhao X."/>
            <person name="Boylan J."/>
            <person name="Ott S."/>
            <person name="Bowen H."/>
            <person name="Vavikolanu K."/>
            <person name="Mehta A."/>
            <person name="Aluvathingal J."/>
            <person name="Nadendla S."/>
            <person name="Myers T."/>
            <person name="Yan Y."/>
            <person name="Sichtig H."/>
        </authorList>
    </citation>
    <scope>NUCLEOTIDE SEQUENCE [LARGE SCALE GENOMIC DNA]</scope>
    <source>
        <strain evidence="2 5">FDAARGOS_923</strain>
    </source>
</reference>
<evidence type="ECO:0000313" key="5">
    <source>
        <dbReference type="Proteomes" id="UP000595038"/>
    </source>
</evidence>
<organism evidence="3 4">
    <name type="scientific">Bacillus licheniformis</name>
    <dbReference type="NCBI Taxonomy" id="1402"/>
    <lineage>
        <taxon>Bacteria</taxon>
        <taxon>Bacillati</taxon>
        <taxon>Bacillota</taxon>
        <taxon>Bacilli</taxon>
        <taxon>Bacillales</taxon>
        <taxon>Bacillaceae</taxon>
        <taxon>Bacillus</taxon>
    </lineage>
</organism>
<dbReference type="InterPro" id="IPR011256">
    <property type="entry name" value="Reg_factor_effector_dom_sf"/>
</dbReference>
<evidence type="ECO:0000313" key="4">
    <source>
        <dbReference type="Proteomes" id="UP000435910"/>
    </source>
</evidence>
<evidence type="ECO:0000259" key="1">
    <source>
        <dbReference type="SMART" id="SM00871"/>
    </source>
</evidence>
<sequence length="157" mass="18276">MSFSHFEKQKAKLFSGVSTVTSNQNEATEKGKIPSMWSLYRERFPHKERQDMKRDTIALYSDYESEEYGAYTFSIGTFADQHEKAANVISLPASEYAVFVSRRGRIEEVVFETWQEIWTWAEKNLRTYTGDYEVYGEQAVNPENAQVAIYIAVDRKK</sequence>
<dbReference type="InterPro" id="IPR029441">
    <property type="entry name" value="Cass2"/>
</dbReference>
<dbReference type="EMBL" id="CP065647">
    <property type="protein sequence ID" value="QPR71279.1"/>
    <property type="molecule type" value="Genomic_DNA"/>
</dbReference>
<dbReference type="EMBL" id="NILC01000033">
    <property type="protein sequence ID" value="TWL20928.1"/>
    <property type="molecule type" value="Genomic_DNA"/>
</dbReference>